<organism evidence="2 3">
    <name type="scientific">Aliisedimentitalea scapharcae</name>
    <dbReference type="NCBI Taxonomy" id="1524259"/>
    <lineage>
        <taxon>Bacteria</taxon>
        <taxon>Pseudomonadati</taxon>
        <taxon>Pseudomonadota</taxon>
        <taxon>Alphaproteobacteria</taxon>
        <taxon>Rhodobacterales</taxon>
        <taxon>Roseobacteraceae</taxon>
        <taxon>Aliisedimentitalea</taxon>
    </lineage>
</organism>
<dbReference type="EMBL" id="CP123584">
    <property type="protein sequence ID" value="WZK89843.1"/>
    <property type="molecule type" value="Genomic_DNA"/>
</dbReference>
<keyword evidence="3" id="KW-1185">Reference proteome</keyword>
<proteinExistence type="predicted"/>
<feature type="domain" description="NADH:flavin oxidoreductase/NADH oxidase N-terminal" evidence="1">
    <location>
        <begin position="6"/>
        <end position="376"/>
    </location>
</feature>
<dbReference type="SUPFAM" id="SSF51395">
    <property type="entry name" value="FMN-linked oxidoreductases"/>
    <property type="match status" value="1"/>
</dbReference>
<reference evidence="2 3" key="1">
    <citation type="submission" date="2023-04" db="EMBL/GenBank/DDBJ databases">
        <title>Complete genome sequence of Alisedimentitalea scapharcae.</title>
        <authorList>
            <person name="Rong J.-C."/>
            <person name="Yi M.-L."/>
            <person name="Zhao Q."/>
        </authorList>
    </citation>
    <scope>NUCLEOTIDE SEQUENCE [LARGE SCALE GENOMIC DNA]</scope>
    <source>
        <strain evidence="2 3">KCTC 42119</strain>
    </source>
</reference>
<evidence type="ECO:0000313" key="3">
    <source>
        <dbReference type="Proteomes" id="UP001623232"/>
    </source>
</evidence>
<dbReference type="Gene3D" id="3.20.20.70">
    <property type="entry name" value="Aldolase class I"/>
    <property type="match status" value="1"/>
</dbReference>
<gene>
    <name evidence="2" type="ORF">QEZ52_04650</name>
</gene>
<protein>
    <submittedName>
        <fullName evidence="2">Alkene reductase</fullName>
    </submittedName>
</protein>
<accession>A0ABZ2XUR1</accession>
<dbReference type="RefSeq" id="WP_406648304.1">
    <property type="nucleotide sequence ID" value="NZ_CP123584.1"/>
</dbReference>
<dbReference type="InterPro" id="IPR013785">
    <property type="entry name" value="Aldolase_TIM"/>
</dbReference>
<dbReference type="CDD" id="cd02933">
    <property type="entry name" value="OYE_like_FMN"/>
    <property type="match status" value="1"/>
</dbReference>
<dbReference type="Proteomes" id="UP001623232">
    <property type="component" value="Chromosome"/>
</dbReference>
<evidence type="ECO:0000313" key="2">
    <source>
        <dbReference type="EMBL" id="WZK89843.1"/>
    </source>
</evidence>
<sequence>MINAALFHPITTGRIALQHRVVLAPMTRIRADELTLAPTEQTATYYEQRASAGGLLITEAVHISPEATPIWTIYQRVTEKGGQVPGIWTETQMEAWRAVVARVHAKGGRIICQLLHTGRVAQPEIAQHPLVKGTDAPLPPVSSSATAIEASNETGNQYNWDKGATLPRALPIDEIPRLIADYRHAASLARRAGFDGVELHAAHGYLIEQFMNDGVNQRSDRYGGRLENRCRLLFDVVAALVDEMGPGRVGVRLSPTHLDPETGHSRQVYFGVRDGDPLALYTHAVEGLNAFPLAYLMLTEPRVGGLSQSPEAEDAYRHPMRNRGYRDLYDGVLVGAGGFTPSTATAAVADGSYDLIAFGRWFLSNPDLPERLRQGADLTVYERETFYGAGAEGYIDYPNLEQGPGRFTTMPQSLIGGSLRGNRPVTT</sequence>
<dbReference type="PANTHER" id="PTHR22893">
    <property type="entry name" value="NADH OXIDOREDUCTASE-RELATED"/>
    <property type="match status" value="1"/>
</dbReference>
<evidence type="ECO:0000259" key="1">
    <source>
        <dbReference type="Pfam" id="PF00724"/>
    </source>
</evidence>
<dbReference type="InterPro" id="IPR001155">
    <property type="entry name" value="OxRdtase_FMN_N"/>
</dbReference>
<dbReference type="PANTHER" id="PTHR22893:SF91">
    <property type="entry name" value="NADPH DEHYDROGENASE 2-RELATED"/>
    <property type="match status" value="1"/>
</dbReference>
<dbReference type="InterPro" id="IPR045247">
    <property type="entry name" value="Oye-like"/>
</dbReference>
<name>A0ABZ2XUR1_9RHOB</name>
<dbReference type="Pfam" id="PF00724">
    <property type="entry name" value="Oxidored_FMN"/>
    <property type="match status" value="1"/>
</dbReference>